<comment type="caution">
    <text evidence="1">The sequence shown here is derived from an EMBL/GenBank/DDBJ whole genome shotgun (WGS) entry which is preliminary data.</text>
</comment>
<dbReference type="AlphaFoldDB" id="A0A4U5MKR3"/>
<protein>
    <submittedName>
        <fullName evidence="1">Uncharacterized protein</fullName>
    </submittedName>
</protein>
<reference evidence="1 2" key="2">
    <citation type="journal article" date="2019" name="G3 (Bethesda)">
        <title>Hybrid Assembly of the Genome of the Entomopathogenic Nematode Steinernema carpocapsae Identifies the X-Chromosome.</title>
        <authorList>
            <person name="Serra L."/>
            <person name="Macchietto M."/>
            <person name="Macias-Munoz A."/>
            <person name="McGill C.J."/>
            <person name="Rodriguez I.M."/>
            <person name="Rodriguez B."/>
            <person name="Murad R."/>
            <person name="Mortazavi A."/>
        </authorList>
    </citation>
    <scope>NUCLEOTIDE SEQUENCE [LARGE SCALE GENOMIC DNA]</scope>
    <source>
        <strain evidence="1 2">ALL</strain>
    </source>
</reference>
<accession>A0A4U5MKR3</accession>
<name>A0A4U5MKR3_STECR</name>
<evidence type="ECO:0000313" key="2">
    <source>
        <dbReference type="Proteomes" id="UP000298663"/>
    </source>
</evidence>
<gene>
    <name evidence="1" type="ORF">L596_021984</name>
</gene>
<organism evidence="1 2">
    <name type="scientific">Steinernema carpocapsae</name>
    <name type="common">Entomopathogenic nematode</name>
    <dbReference type="NCBI Taxonomy" id="34508"/>
    <lineage>
        <taxon>Eukaryota</taxon>
        <taxon>Metazoa</taxon>
        <taxon>Ecdysozoa</taxon>
        <taxon>Nematoda</taxon>
        <taxon>Chromadorea</taxon>
        <taxon>Rhabditida</taxon>
        <taxon>Tylenchina</taxon>
        <taxon>Panagrolaimomorpha</taxon>
        <taxon>Strongyloidoidea</taxon>
        <taxon>Steinernematidae</taxon>
        <taxon>Steinernema</taxon>
    </lineage>
</organism>
<dbReference type="Proteomes" id="UP000298663">
    <property type="component" value="Unassembled WGS sequence"/>
</dbReference>
<dbReference type="EMBL" id="AZBU02000007">
    <property type="protein sequence ID" value="TKR69892.1"/>
    <property type="molecule type" value="Genomic_DNA"/>
</dbReference>
<proteinExistence type="predicted"/>
<reference evidence="1 2" key="1">
    <citation type="journal article" date="2015" name="Genome Biol.">
        <title>Comparative genomics of Steinernema reveals deeply conserved gene regulatory networks.</title>
        <authorList>
            <person name="Dillman A.R."/>
            <person name="Macchietto M."/>
            <person name="Porter C.F."/>
            <person name="Rogers A."/>
            <person name="Williams B."/>
            <person name="Antoshechkin I."/>
            <person name="Lee M.M."/>
            <person name="Goodwin Z."/>
            <person name="Lu X."/>
            <person name="Lewis E.E."/>
            <person name="Goodrich-Blair H."/>
            <person name="Stock S.P."/>
            <person name="Adams B.J."/>
            <person name="Sternberg P.W."/>
            <person name="Mortazavi A."/>
        </authorList>
    </citation>
    <scope>NUCLEOTIDE SEQUENCE [LARGE SCALE GENOMIC DNA]</scope>
    <source>
        <strain evidence="1 2">ALL</strain>
    </source>
</reference>
<sequence>MKRRTIQTCPSRITLSQISSVAYPWADVSMGSFKRLLNLCRFFDSGSQKVRFCVTDSHTILETVKWENIMSIIQQREKSTSLRMRSFVPF</sequence>
<evidence type="ECO:0000313" key="1">
    <source>
        <dbReference type="EMBL" id="TKR69892.1"/>
    </source>
</evidence>
<keyword evidence="2" id="KW-1185">Reference proteome</keyword>